<evidence type="ECO:0000256" key="1">
    <source>
        <dbReference type="ARBA" id="ARBA00005233"/>
    </source>
</evidence>
<proteinExistence type="inferred from homology"/>
<keyword evidence="3" id="KW-1133">Transmembrane helix</keyword>
<evidence type="ECO:0000313" key="4">
    <source>
        <dbReference type="EMBL" id="KRU21560.1"/>
    </source>
</evidence>
<protein>
    <recommendedName>
        <fullName evidence="6">Prepilin-type N-terminal cleavage/methylation domain-containing protein</fullName>
    </recommendedName>
</protein>
<comment type="caution">
    <text evidence="4">The sequence shown here is derived from an EMBL/GenBank/DDBJ whole genome shotgun (WGS) entry which is preliminary data.</text>
</comment>
<dbReference type="InterPro" id="IPR012902">
    <property type="entry name" value="N_methyl_site"/>
</dbReference>
<feature type="transmembrane region" description="Helical" evidence="3">
    <location>
        <begin position="23"/>
        <end position="43"/>
    </location>
</feature>
<reference evidence="4 5" key="1">
    <citation type="submission" date="2015-11" db="EMBL/GenBank/DDBJ databases">
        <title>Permanent draft genome of Psychrobacter piscatorii LQ58.</title>
        <authorList>
            <person name="Zhou M."/>
            <person name="Dong B."/>
            <person name="Liu Q."/>
        </authorList>
    </citation>
    <scope>NUCLEOTIDE SEQUENCE [LARGE SCALE GENOMIC DNA]</scope>
    <source>
        <strain evidence="4 5">LQ58</strain>
    </source>
</reference>
<accession>A0A0T6DPE6</accession>
<organism evidence="4 5">
    <name type="scientific">Psychrobacter piscatorii</name>
    <dbReference type="NCBI Taxonomy" id="554343"/>
    <lineage>
        <taxon>Bacteria</taxon>
        <taxon>Pseudomonadati</taxon>
        <taxon>Pseudomonadota</taxon>
        <taxon>Gammaproteobacteria</taxon>
        <taxon>Moraxellales</taxon>
        <taxon>Moraxellaceae</taxon>
        <taxon>Psychrobacter</taxon>
    </lineage>
</organism>
<evidence type="ECO:0000256" key="3">
    <source>
        <dbReference type="SAM" id="Phobius"/>
    </source>
</evidence>
<dbReference type="Proteomes" id="UP000051202">
    <property type="component" value="Unassembled WGS sequence"/>
</dbReference>
<dbReference type="STRING" id="554343.AS194_02920"/>
<dbReference type="Gene3D" id="3.30.700.10">
    <property type="entry name" value="Glycoprotein, Type 4 Pilin"/>
    <property type="match status" value="1"/>
</dbReference>
<gene>
    <name evidence="4" type="ORF">AS194_02920</name>
</gene>
<evidence type="ECO:0000313" key="5">
    <source>
        <dbReference type="Proteomes" id="UP000051202"/>
    </source>
</evidence>
<dbReference type="SUPFAM" id="SSF54523">
    <property type="entry name" value="Pili subunits"/>
    <property type="match status" value="1"/>
</dbReference>
<dbReference type="NCBIfam" id="TIGR02532">
    <property type="entry name" value="IV_pilin_GFxxxE"/>
    <property type="match status" value="1"/>
</dbReference>
<dbReference type="EMBL" id="LNDJ01000107">
    <property type="protein sequence ID" value="KRU21560.1"/>
    <property type="molecule type" value="Genomic_DNA"/>
</dbReference>
<evidence type="ECO:0000256" key="2">
    <source>
        <dbReference type="ARBA" id="ARBA00022481"/>
    </source>
</evidence>
<dbReference type="InterPro" id="IPR045584">
    <property type="entry name" value="Pilin-like"/>
</dbReference>
<comment type="similarity">
    <text evidence="1">Belongs to the N-Me-Phe pilin family.</text>
</comment>
<dbReference type="PROSITE" id="PS00409">
    <property type="entry name" value="PROKAR_NTER_METHYL"/>
    <property type="match status" value="1"/>
</dbReference>
<sequence>MKYQHNTVANRHLTQSGSAQSGYTLIELMIAVAIIGILAAIAIPSYNQHIAKAQQGACMSEAKSYSNHIYYLLNDQDDNTVATAPTPSACLSITDATGWTTDTAQPIIAVAKSPSNARIECDIPNGSPCRILP</sequence>
<keyword evidence="2" id="KW-0488">Methylation</keyword>
<dbReference type="PANTHER" id="PTHR30093">
    <property type="entry name" value="GENERAL SECRETION PATHWAY PROTEIN G"/>
    <property type="match status" value="1"/>
</dbReference>
<name>A0A0T6DPE6_9GAMM</name>
<keyword evidence="5" id="KW-1185">Reference proteome</keyword>
<keyword evidence="3" id="KW-0472">Membrane</keyword>
<evidence type="ECO:0008006" key="6">
    <source>
        <dbReference type="Google" id="ProtNLM"/>
    </source>
</evidence>
<dbReference type="AlphaFoldDB" id="A0A0T6DPE6"/>
<keyword evidence="3" id="KW-0812">Transmembrane</keyword>
<dbReference type="PANTHER" id="PTHR30093:SF34">
    <property type="entry name" value="PREPILIN PEPTIDASE-DEPENDENT PROTEIN D"/>
    <property type="match status" value="1"/>
</dbReference>
<dbReference type="Pfam" id="PF07963">
    <property type="entry name" value="N_methyl"/>
    <property type="match status" value="1"/>
</dbReference>
<dbReference type="RefSeq" id="WP_058025670.1">
    <property type="nucleotide sequence ID" value="NZ_LNDJ01000107.1"/>
</dbReference>